<name>A0A4Q7MHC4_9BACT</name>
<accession>A0A4Q7MHC4</accession>
<dbReference type="EMBL" id="SGXA01000004">
    <property type="protein sequence ID" value="RZS66923.1"/>
    <property type="molecule type" value="Genomic_DNA"/>
</dbReference>
<organism evidence="1 2">
    <name type="scientific">Pseudobacter ginsenosidimutans</name>
    <dbReference type="NCBI Taxonomy" id="661488"/>
    <lineage>
        <taxon>Bacteria</taxon>
        <taxon>Pseudomonadati</taxon>
        <taxon>Bacteroidota</taxon>
        <taxon>Chitinophagia</taxon>
        <taxon>Chitinophagales</taxon>
        <taxon>Chitinophagaceae</taxon>
        <taxon>Pseudobacter</taxon>
    </lineage>
</organism>
<dbReference type="GO" id="GO:0032259">
    <property type="term" value="P:methylation"/>
    <property type="evidence" value="ECO:0007669"/>
    <property type="project" value="UniProtKB-KW"/>
</dbReference>
<keyword evidence="1" id="KW-0808">Transferase</keyword>
<dbReference type="PANTHER" id="PTHR43861:SF6">
    <property type="entry name" value="METHYLTRANSFERASE TYPE 11"/>
    <property type="match status" value="1"/>
</dbReference>
<reference evidence="1 2" key="1">
    <citation type="submission" date="2019-02" db="EMBL/GenBank/DDBJ databases">
        <title>Genomic Encyclopedia of Type Strains, Phase IV (KMG-IV): sequencing the most valuable type-strain genomes for metagenomic binning, comparative biology and taxonomic classification.</title>
        <authorList>
            <person name="Goeker M."/>
        </authorList>
    </citation>
    <scope>NUCLEOTIDE SEQUENCE [LARGE SCALE GENOMIC DNA]</scope>
    <source>
        <strain evidence="1 2">DSM 18116</strain>
    </source>
</reference>
<dbReference type="Pfam" id="PF13489">
    <property type="entry name" value="Methyltransf_23"/>
    <property type="match status" value="1"/>
</dbReference>
<protein>
    <submittedName>
        <fullName evidence="1">Methyltransferase family protein</fullName>
    </submittedName>
</protein>
<dbReference type="InterPro" id="IPR029063">
    <property type="entry name" value="SAM-dependent_MTases_sf"/>
</dbReference>
<proteinExistence type="predicted"/>
<dbReference type="AlphaFoldDB" id="A0A4Q7MHC4"/>
<comment type="caution">
    <text evidence="1">The sequence shown here is derived from an EMBL/GenBank/DDBJ whole genome shotgun (WGS) entry which is preliminary data.</text>
</comment>
<gene>
    <name evidence="1" type="ORF">EV199_5307</name>
</gene>
<dbReference type="Proteomes" id="UP000293874">
    <property type="component" value="Unassembled WGS sequence"/>
</dbReference>
<dbReference type="RefSeq" id="WP_225979913.1">
    <property type="nucleotide sequence ID" value="NZ_CP042431.1"/>
</dbReference>
<sequence>MHPGFIKMDSVINYTNCPICGATAIREALTAKDYTVSGNSFSIWECASCTLRFTQQVPDEAHIGPFYKADSYISHTNTSKGLVNRLYKMVRNITLRSKRKLLQTTTNRTTGQLLEIGAGTGTFAAFMKKSGWQVIGLEPDPGARQVAKEQNGIALLDTSELFDLPQEHFDVITMWHVLEHVHRLQDYMAQLKKLLKPGGVLLVAVPNYTSFDAQLYGRFWAAYDVPRHLYHFSPASMRTLLKNHDLRLDSLRPMWFDSFYVSMLSEKYKNGKASLMKGFINGLRSNLKAGKGNHSRCSSLIYVIRP</sequence>
<dbReference type="PANTHER" id="PTHR43861">
    <property type="entry name" value="TRANS-ACONITATE 2-METHYLTRANSFERASE-RELATED"/>
    <property type="match status" value="1"/>
</dbReference>
<evidence type="ECO:0000313" key="1">
    <source>
        <dbReference type="EMBL" id="RZS66923.1"/>
    </source>
</evidence>
<evidence type="ECO:0000313" key="2">
    <source>
        <dbReference type="Proteomes" id="UP000293874"/>
    </source>
</evidence>
<keyword evidence="1" id="KW-0489">Methyltransferase</keyword>
<dbReference type="SUPFAM" id="SSF53335">
    <property type="entry name" value="S-adenosyl-L-methionine-dependent methyltransferases"/>
    <property type="match status" value="1"/>
</dbReference>
<dbReference type="CDD" id="cd02440">
    <property type="entry name" value="AdoMet_MTases"/>
    <property type="match status" value="1"/>
</dbReference>
<keyword evidence="2" id="KW-1185">Reference proteome</keyword>
<dbReference type="GO" id="GO:0008168">
    <property type="term" value="F:methyltransferase activity"/>
    <property type="evidence" value="ECO:0007669"/>
    <property type="project" value="UniProtKB-KW"/>
</dbReference>
<dbReference type="Gene3D" id="3.40.50.150">
    <property type="entry name" value="Vaccinia Virus protein VP39"/>
    <property type="match status" value="1"/>
</dbReference>